<proteinExistence type="predicted"/>
<dbReference type="InterPro" id="IPR016187">
    <property type="entry name" value="CTDL_fold"/>
</dbReference>
<evidence type="ECO:0000313" key="5">
    <source>
        <dbReference type="Proteomes" id="UP001620626"/>
    </source>
</evidence>
<feature type="compositionally biased region" description="Basic and acidic residues" evidence="1">
    <location>
        <begin position="244"/>
        <end position="261"/>
    </location>
</feature>
<feature type="chain" id="PRO_5044753130" description="C-type lectin domain-containing protein" evidence="2">
    <location>
        <begin position="23"/>
        <end position="708"/>
    </location>
</feature>
<feature type="region of interest" description="Disordered" evidence="1">
    <location>
        <begin position="24"/>
        <end position="137"/>
    </location>
</feature>
<feature type="compositionally biased region" description="Acidic residues" evidence="1">
    <location>
        <begin position="262"/>
        <end position="272"/>
    </location>
</feature>
<evidence type="ECO:0000256" key="2">
    <source>
        <dbReference type="SAM" id="SignalP"/>
    </source>
</evidence>
<feature type="region of interest" description="Disordered" evidence="1">
    <location>
        <begin position="310"/>
        <end position="355"/>
    </location>
</feature>
<dbReference type="Gene3D" id="3.10.100.10">
    <property type="entry name" value="Mannose-Binding Protein A, subunit A"/>
    <property type="match status" value="1"/>
</dbReference>
<feature type="signal peptide" evidence="2">
    <location>
        <begin position="1"/>
        <end position="22"/>
    </location>
</feature>
<feature type="compositionally biased region" description="Basic residues" evidence="1">
    <location>
        <begin position="25"/>
        <end position="41"/>
    </location>
</feature>
<feature type="region of interest" description="Disordered" evidence="1">
    <location>
        <begin position="211"/>
        <end position="278"/>
    </location>
</feature>
<reference evidence="4 5" key="1">
    <citation type="submission" date="2024-10" db="EMBL/GenBank/DDBJ databases">
        <authorList>
            <person name="Kim D."/>
        </authorList>
    </citation>
    <scope>NUCLEOTIDE SEQUENCE [LARGE SCALE GENOMIC DNA]</scope>
    <source>
        <strain evidence="4">BH-2024</strain>
    </source>
</reference>
<keyword evidence="5" id="KW-1185">Reference proteome</keyword>
<name>A0ABD2I6Z0_9BILA</name>
<evidence type="ECO:0000313" key="4">
    <source>
        <dbReference type="EMBL" id="KAL3068898.1"/>
    </source>
</evidence>
<dbReference type="CDD" id="cd00037">
    <property type="entry name" value="CLECT"/>
    <property type="match status" value="1"/>
</dbReference>
<keyword evidence="2" id="KW-0732">Signal</keyword>
<gene>
    <name evidence="4" type="ORF">niasHT_038652</name>
</gene>
<evidence type="ECO:0000256" key="1">
    <source>
        <dbReference type="SAM" id="MobiDB-lite"/>
    </source>
</evidence>
<dbReference type="SUPFAM" id="SSF56436">
    <property type="entry name" value="C-type lectin-like"/>
    <property type="match status" value="1"/>
</dbReference>
<dbReference type="EMBL" id="JBICBT010001401">
    <property type="protein sequence ID" value="KAL3068898.1"/>
    <property type="molecule type" value="Genomic_DNA"/>
</dbReference>
<feature type="compositionally biased region" description="Polar residues" evidence="1">
    <location>
        <begin position="95"/>
        <end position="104"/>
    </location>
</feature>
<protein>
    <recommendedName>
        <fullName evidence="3">C-type lectin domain-containing protein</fullName>
    </recommendedName>
</protein>
<dbReference type="InterPro" id="IPR001304">
    <property type="entry name" value="C-type_lectin-like"/>
</dbReference>
<sequence>MRIPIILILLCIVALLIHDACAAGNKKKSTPKRKTKSHTPKKAGNNGTPSKQSVAAANHNKNMPKTTPNEQTPKKTAENGASPSQSAKGKRDQNMPKSTPPNEQTPKKATLKRAEEEEHDDKSIGDEVKDASQQSTPKKIIRAATVGGLLLLSSIAGQPITAGAYDINQDRNSHMTVAEQYKMHGRGNNMAAQRSYLYGETAAATKAQTTHNNFARHTRTKNTPPPQPHKKTLRSPNFSALAAERAKQKKEDEKRMTKNEYNDEFYEEEADTTDVYQAQPKRYNNVPTQVMPKDNFGNSFDENREHYQDLSPTRHGTVMPVKQNSVNPIDKSQLGYKHNRPETYRYDSNPRGVENRYYGEQSEQSYANPLDENERQYYHNRPETYHYDSNQKEDQFTQVDTYVDDGQIHPKITQAPPPPARTQVFHVPPASHQEPTNYNLCGLNWNKFGNHCYLVSTMPSHKPITFDEANKECQQHNPNAQLASIHSPMEEDFVAALTKNRPFRSQKQGQSLYWLAQMKSTMKHTNNDMDGDYGNEGSSGSSDVAFEWSDRTPVDYGNPADKKSAKNFPWYTKPSTKYLENNSGVVMYGKKKDGQNNPWMDEKHTGTWSAISTQSATHGKSVPDVHGYVCKMPTMKATNTHHLNPRAPPNAEEQQQFSPKMAQNFNSRNPTENIGEKDEEEDEEPHFSRNNGNQYGLGPDDEDRRRWP</sequence>
<accession>A0ABD2I6Z0</accession>
<evidence type="ECO:0000259" key="3">
    <source>
        <dbReference type="PROSITE" id="PS50041"/>
    </source>
</evidence>
<feature type="domain" description="C-type lectin" evidence="3">
    <location>
        <begin position="448"/>
        <end position="602"/>
    </location>
</feature>
<comment type="caution">
    <text evidence="4">The sequence shown here is derived from an EMBL/GenBank/DDBJ whole genome shotgun (WGS) entry which is preliminary data.</text>
</comment>
<dbReference type="PROSITE" id="PS50041">
    <property type="entry name" value="C_TYPE_LECTIN_2"/>
    <property type="match status" value="1"/>
</dbReference>
<dbReference type="Proteomes" id="UP001620626">
    <property type="component" value="Unassembled WGS sequence"/>
</dbReference>
<feature type="compositionally biased region" description="Polar residues" evidence="1">
    <location>
        <begin position="652"/>
        <end position="672"/>
    </location>
</feature>
<dbReference type="AlphaFoldDB" id="A0ABD2I6Z0"/>
<dbReference type="SMART" id="SM00034">
    <property type="entry name" value="CLECT"/>
    <property type="match status" value="1"/>
</dbReference>
<feature type="compositionally biased region" description="Polar residues" evidence="1">
    <location>
        <begin position="45"/>
        <end position="71"/>
    </location>
</feature>
<dbReference type="InterPro" id="IPR016186">
    <property type="entry name" value="C-type_lectin-like/link_sf"/>
</dbReference>
<organism evidence="4 5">
    <name type="scientific">Heterodera trifolii</name>
    <dbReference type="NCBI Taxonomy" id="157864"/>
    <lineage>
        <taxon>Eukaryota</taxon>
        <taxon>Metazoa</taxon>
        <taxon>Ecdysozoa</taxon>
        <taxon>Nematoda</taxon>
        <taxon>Chromadorea</taxon>
        <taxon>Rhabditida</taxon>
        <taxon>Tylenchina</taxon>
        <taxon>Tylenchomorpha</taxon>
        <taxon>Tylenchoidea</taxon>
        <taxon>Heteroderidae</taxon>
        <taxon>Heteroderinae</taxon>
        <taxon>Heterodera</taxon>
    </lineage>
</organism>
<feature type="region of interest" description="Disordered" evidence="1">
    <location>
        <begin position="639"/>
        <end position="708"/>
    </location>
</feature>
<feature type="compositionally biased region" description="Basic and acidic residues" evidence="1">
    <location>
        <begin position="112"/>
        <end position="130"/>
    </location>
</feature>